<feature type="transmembrane region" description="Helical" evidence="7">
    <location>
        <begin position="215"/>
        <end position="234"/>
    </location>
</feature>
<evidence type="ECO:0000313" key="9">
    <source>
        <dbReference type="EMBL" id="KHM52452.1"/>
    </source>
</evidence>
<protein>
    <recommendedName>
        <fullName evidence="8">Sulfatase N-terminal domain-containing protein</fullName>
    </recommendedName>
</protein>
<dbReference type="GO" id="GO:0005886">
    <property type="term" value="C:plasma membrane"/>
    <property type="evidence" value="ECO:0007669"/>
    <property type="project" value="UniProtKB-SubCell"/>
</dbReference>
<dbReference type="InterPro" id="IPR017850">
    <property type="entry name" value="Alkaline_phosphatase_core_sf"/>
</dbReference>
<dbReference type="RefSeq" id="WP_039207052.1">
    <property type="nucleotide sequence ID" value="NZ_JSCE01000093.1"/>
</dbReference>
<evidence type="ECO:0000256" key="1">
    <source>
        <dbReference type="ARBA" id="ARBA00004651"/>
    </source>
</evidence>
<feature type="transmembrane region" description="Helical" evidence="7">
    <location>
        <begin position="173"/>
        <end position="195"/>
    </location>
</feature>
<keyword evidence="2" id="KW-1003">Cell membrane</keyword>
<dbReference type="PANTHER" id="PTHR30443:SF2">
    <property type="entry name" value="PHOSPHOETHANOLAMINE TRANSFERASE EPTC"/>
    <property type="match status" value="1"/>
</dbReference>
<dbReference type="PANTHER" id="PTHR30443">
    <property type="entry name" value="INNER MEMBRANE PROTEIN"/>
    <property type="match status" value="1"/>
</dbReference>
<name>A0A0B2K2T4_9FIRM</name>
<keyword evidence="10" id="KW-1185">Reference proteome</keyword>
<keyword evidence="4 7" id="KW-0812">Transmembrane</keyword>
<dbReference type="STRING" id="82374.NZ47_04845"/>
<dbReference type="AlphaFoldDB" id="A0A0B2K2T4"/>
<evidence type="ECO:0000256" key="4">
    <source>
        <dbReference type="ARBA" id="ARBA00022692"/>
    </source>
</evidence>
<keyword evidence="3" id="KW-0808">Transferase</keyword>
<comment type="subcellular location">
    <subcellularLocation>
        <location evidence="1">Cell membrane</location>
        <topology evidence="1">Multi-pass membrane protein</topology>
    </subcellularLocation>
</comment>
<comment type="caution">
    <text evidence="9">The sequence shown here is derived from an EMBL/GenBank/DDBJ whole genome shotgun (WGS) entry which is preliminary data.</text>
</comment>
<evidence type="ECO:0000256" key="3">
    <source>
        <dbReference type="ARBA" id="ARBA00022679"/>
    </source>
</evidence>
<proteinExistence type="predicted"/>
<sequence>MDRKTIGTYIINSIICWALMNVLFYATTGDSIISFNLIFTAESLICGLLIFITQITSGYPLFHKKWAPFLFITSWWYIYALYKYMFIDAGPASHESEIIAGMGGAASFMMVQFLLEKYTNKKALLYLLDVLQFIYCLPPILSLVHYHLYGTLITYEEATAIRNTNVRESLEWIMTYMGPLYISLVTIALAGLFLLINRLRTLPSSQHTEDRKPPVLIASIGITLAVSLLPWNMWGQTDFVGPYLKAVRYSMGLSQYYRNIEAKKDSIVISGDVPVTQSPHTIIMVIGESATRNKMKAYTPDYKYDDTPWLSQQLNNPNFIIFNNAYACQSLTQQVLESALTEKSAYHEKDFLDSMNIIDIAKKKGYKTYWITNLGKNNNESSFFNVASRADYLLNTGNDDDHSMLAELSQINPQENNLVILHGNGSHAAYKERYPKEKAVFTEDSKEAEYANSIRYTDEFLQAIYEYAKNNLNLQVMLYFSDHGEHMKTGHTPNDQNYVKVRIPMFIFLGDEYLKNNSSKSKILMGRKNTFFTNDMMYNTLSGIMNAESNYYISNEDLTSPAYDYTADTLWTFGNTIKVSEDPFLKE</sequence>
<dbReference type="eggNOG" id="COG2194">
    <property type="taxonomic scope" value="Bacteria"/>
</dbReference>
<dbReference type="Proteomes" id="UP000030993">
    <property type="component" value="Unassembled WGS sequence"/>
</dbReference>
<feature type="transmembrane region" description="Helical" evidence="7">
    <location>
        <begin position="7"/>
        <end position="26"/>
    </location>
</feature>
<feature type="transmembrane region" description="Helical" evidence="7">
    <location>
        <begin position="98"/>
        <end position="115"/>
    </location>
</feature>
<dbReference type="CDD" id="cd16017">
    <property type="entry name" value="LptA"/>
    <property type="match status" value="1"/>
</dbReference>
<feature type="transmembrane region" description="Helical" evidence="7">
    <location>
        <begin position="32"/>
        <end position="54"/>
    </location>
</feature>
<gene>
    <name evidence="9" type="ORF">NZ47_04845</name>
</gene>
<keyword evidence="6 7" id="KW-0472">Membrane</keyword>
<organism evidence="9 10">
    <name type="scientific">Anaerovibrio lipolyticus</name>
    <dbReference type="NCBI Taxonomy" id="82374"/>
    <lineage>
        <taxon>Bacteria</taxon>
        <taxon>Bacillati</taxon>
        <taxon>Bacillota</taxon>
        <taxon>Negativicutes</taxon>
        <taxon>Selenomonadales</taxon>
        <taxon>Selenomonadaceae</taxon>
        <taxon>Anaerovibrio</taxon>
    </lineage>
</organism>
<dbReference type="InterPro" id="IPR040423">
    <property type="entry name" value="PEA_transferase"/>
</dbReference>
<dbReference type="InterPro" id="IPR000917">
    <property type="entry name" value="Sulfatase_N"/>
</dbReference>
<evidence type="ECO:0000256" key="7">
    <source>
        <dbReference type="SAM" id="Phobius"/>
    </source>
</evidence>
<feature type="transmembrane region" description="Helical" evidence="7">
    <location>
        <begin position="66"/>
        <end position="86"/>
    </location>
</feature>
<feature type="domain" description="Sulfatase N-terminal" evidence="8">
    <location>
        <begin position="281"/>
        <end position="545"/>
    </location>
</feature>
<evidence type="ECO:0000313" key="10">
    <source>
        <dbReference type="Proteomes" id="UP000030993"/>
    </source>
</evidence>
<dbReference type="Pfam" id="PF00884">
    <property type="entry name" value="Sulfatase"/>
    <property type="match status" value="1"/>
</dbReference>
<keyword evidence="5 7" id="KW-1133">Transmembrane helix</keyword>
<feature type="transmembrane region" description="Helical" evidence="7">
    <location>
        <begin position="124"/>
        <end position="146"/>
    </location>
</feature>
<dbReference type="Gene3D" id="3.40.720.10">
    <property type="entry name" value="Alkaline Phosphatase, subunit A"/>
    <property type="match status" value="1"/>
</dbReference>
<dbReference type="InterPro" id="IPR058130">
    <property type="entry name" value="PEA_transf_C"/>
</dbReference>
<evidence type="ECO:0000256" key="5">
    <source>
        <dbReference type="ARBA" id="ARBA00022989"/>
    </source>
</evidence>
<dbReference type="GO" id="GO:0009244">
    <property type="term" value="P:lipopolysaccharide core region biosynthetic process"/>
    <property type="evidence" value="ECO:0007669"/>
    <property type="project" value="TreeGrafter"/>
</dbReference>
<dbReference type="SUPFAM" id="SSF53649">
    <property type="entry name" value="Alkaline phosphatase-like"/>
    <property type="match status" value="1"/>
</dbReference>
<evidence type="ECO:0000256" key="2">
    <source>
        <dbReference type="ARBA" id="ARBA00022475"/>
    </source>
</evidence>
<accession>A0A0B2K2T4</accession>
<reference evidence="9 10" key="1">
    <citation type="journal article" date="2013" name="PLoS ONE">
        <title>Identification and characterization of three novel lipases belonging to families II and V from Anaerovibrio lipolyticus 5ST.</title>
        <authorList>
            <person name="Prive F."/>
            <person name="Kaderbhai N.N."/>
            <person name="Girdwood S."/>
            <person name="Worgan H.J."/>
            <person name="Pinloche E."/>
            <person name="Scollan N.D."/>
            <person name="Huws S.A."/>
            <person name="Newbold C.J."/>
        </authorList>
    </citation>
    <scope>NUCLEOTIDE SEQUENCE [LARGE SCALE GENOMIC DNA]</scope>
    <source>
        <strain evidence="9 10">5S</strain>
    </source>
</reference>
<dbReference type="EMBL" id="JSCE01000093">
    <property type="protein sequence ID" value="KHM52452.1"/>
    <property type="molecule type" value="Genomic_DNA"/>
</dbReference>
<evidence type="ECO:0000256" key="6">
    <source>
        <dbReference type="ARBA" id="ARBA00023136"/>
    </source>
</evidence>
<evidence type="ECO:0000259" key="8">
    <source>
        <dbReference type="Pfam" id="PF00884"/>
    </source>
</evidence>
<dbReference type="GO" id="GO:0016776">
    <property type="term" value="F:phosphotransferase activity, phosphate group as acceptor"/>
    <property type="evidence" value="ECO:0007669"/>
    <property type="project" value="TreeGrafter"/>
</dbReference>